<gene>
    <name evidence="4" type="ORF">EHS25_010192</name>
</gene>
<proteinExistence type="predicted"/>
<dbReference type="Pfam" id="PF03162">
    <property type="entry name" value="Y_phosphatase2"/>
    <property type="match status" value="1"/>
</dbReference>
<comment type="caution">
    <text evidence="4">The sequence shown here is derived from an EMBL/GenBank/DDBJ whole genome shotgun (WGS) entry which is preliminary data.</text>
</comment>
<keyword evidence="3" id="KW-0378">Hydrolase</keyword>
<organism evidence="4 5">
    <name type="scientific">Saitozyma podzolica</name>
    <dbReference type="NCBI Taxonomy" id="1890683"/>
    <lineage>
        <taxon>Eukaryota</taxon>
        <taxon>Fungi</taxon>
        <taxon>Dikarya</taxon>
        <taxon>Basidiomycota</taxon>
        <taxon>Agaricomycotina</taxon>
        <taxon>Tremellomycetes</taxon>
        <taxon>Tremellales</taxon>
        <taxon>Trimorphomycetaceae</taxon>
        <taxon>Saitozyma</taxon>
    </lineage>
</organism>
<dbReference type="InterPro" id="IPR004861">
    <property type="entry name" value="Siw14-like"/>
</dbReference>
<dbReference type="Proteomes" id="UP000279259">
    <property type="component" value="Unassembled WGS sequence"/>
</dbReference>
<dbReference type="EMBL" id="RSCD01000009">
    <property type="protein sequence ID" value="RSH91016.1"/>
    <property type="molecule type" value="Genomic_DNA"/>
</dbReference>
<comment type="subcellular location">
    <subcellularLocation>
        <location evidence="1">Cytoplasm</location>
    </subcellularLocation>
</comment>
<dbReference type="GO" id="GO:0016791">
    <property type="term" value="F:phosphatase activity"/>
    <property type="evidence" value="ECO:0007669"/>
    <property type="project" value="TreeGrafter"/>
</dbReference>
<dbReference type="AlphaFoldDB" id="A0A427YIV1"/>
<reference evidence="4 5" key="1">
    <citation type="submission" date="2018-11" db="EMBL/GenBank/DDBJ databases">
        <title>Genome sequence of Saitozyma podzolica DSM 27192.</title>
        <authorList>
            <person name="Aliyu H."/>
            <person name="Gorte O."/>
            <person name="Ochsenreither K."/>
        </authorList>
    </citation>
    <scope>NUCLEOTIDE SEQUENCE [LARGE SCALE GENOMIC DNA]</scope>
    <source>
        <strain evidence="4 5">DSM 27192</strain>
    </source>
</reference>
<keyword evidence="2" id="KW-0963">Cytoplasm</keyword>
<dbReference type="OrthoDB" id="6375174at2759"/>
<evidence type="ECO:0000313" key="4">
    <source>
        <dbReference type="EMBL" id="RSH91016.1"/>
    </source>
</evidence>
<dbReference type="PANTHER" id="PTHR31126">
    <property type="entry name" value="TYROSINE-PROTEIN PHOSPHATASE"/>
    <property type="match status" value="1"/>
</dbReference>
<name>A0A427YIV1_9TREE</name>
<evidence type="ECO:0000313" key="5">
    <source>
        <dbReference type="Proteomes" id="UP000279259"/>
    </source>
</evidence>
<evidence type="ECO:0000256" key="2">
    <source>
        <dbReference type="ARBA" id="ARBA00022490"/>
    </source>
</evidence>
<dbReference type="CDD" id="cd14501">
    <property type="entry name" value="PFA-DSP"/>
    <property type="match status" value="1"/>
</dbReference>
<dbReference type="PANTHER" id="PTHR31126:SF18">
    <property type="entry name" value="PROTEIN-TYROSINE-PHOSPHATASE"/>
    <property type="match status" value="1"/>
</dbReference>
<dbReference type="SUPFAM" id="SSF52799">
    <property type="entry name" value="(Phosphotyrosine protein) phosphatases II"/>
    <property type="match status" value="1"/>
</dbReference>
<dbReference type="InterPro" id="IPR029021">
    <property type="entry name" value="Prot-tyrosine_phosphatase-like"/>
</dbReference>
<sequence>MASKQAGPSLLQIPLRFSIVEPGVTFLATLGLKTIVSLTAEHPTKPLIHMTRTAGIDFIHLGTILWKPLLDWKPIQDEVVKAALEMLLDTRNHPMLLIDPLGIHQTGCVVGALRMLQRWNFASAMVEYRSHSGPSKHRYSDEQYIEIFDPDLINLPPREYLPAWFDCEDGDGDDTDYEAEEEAVAKRVADGVIPGEGRRRNRY</sequence>
<dbReference type="Gene3D" id="3.90.190.10">
    <property type="entry name" value="Protein tyrosine phosphatase superfamily"/>
    <property type="match status" value="1"/>
</dbReference>
<accession>A0A427YIV1</accession>
<dbReference type="FunFam" id="3.90.190.10:FF:000035">
    <property type="entry name" value="Tyrosine phosphatase, putative"/>
    <property type="match status" value="1"/>
</dbReference>
<evidence type="ECO:0008006" key="6">
    <source>
        <dbReference type="Google" id="ProtNLM"/>
    </source>
</evidence>
<protein>
    <recommendedName>
        <fullName evidence="6">Protein-tyrosine-phosphatase</fullName>
    </recommendedName>
</protein>
<keyword evidence="5" id="KW-1185">Reference proteome</keyword>
<dbReference type="GO" id="GO:0005737">
    <property type="term" value="C:cytoplasm"/>
    <property type="evidence" value="ECO:0007669"/>
    <property type="project" value="UniProtKB-SubCell"/>
</dbReference>
<dbReference type="STRING" id="1890683.A0A427YIV1"/>
<evidence type="ECO:0000256" key="1">
    <source>
        <dbReference type="ARBA" id="ARBA00004496"/>
    </source>
</evidence>
<evidence type="ECO:0000256" key="3">
    <source>
        <dbReference type="ARBA" id="ARBA00022801"/>
    </source>
</evidence>